<name>A0A9E7SUD4_9EURY</name>
<gene>
    <name evidence="1" type="ORF">NGM29_13220</name>
</gene>
<proteinExistence type="predicted"/>
<accession>A0A9E7SUD4</accession>
<protein>
    <submittedName>
        <fullName evidence="1">Uncharacterized protein</fullName>
    </submittedName>
</protein>
<dbReference type="RefSeq" id="WP_254156770.1">
    <property type="nucleotide sequence ID" value="NZ_CP100355.1"/>
</dbReference>
<reference evidence="1" key="1">
    <citation type="submission" date="2022-06" db="EMBL/GenBank/DDBJ databases">
        <title>Diverse halophilic archaea isolated from saline environments.</title>
        <authorList>
            <person name="Cui H.-L."/>
        </authorList>
    </citation>
    <scope>NUCLEOTIDE SEQUENCE</scope>
    <source>
        <strain evidence="1">WLHS1</strain>
    </source>
</reference>
<dbReference type="GeneID" id="73291024"/>
<evidence type="ECO:0000313" key="2">
    <source>
        <dbReference type="Proteomes" id="UP001056855"/>
    </source>
</evidence>
<evidence type="ECO:0000313" key="1">
    <source>
        <dbReference type="EMBL" id="UTF52737.1"/>
    </source>
</evidence>
<keyword evidence="2" id="KW-1185">Reference proteome</keyword>
<dbReference type="KEGG" id="sawl:NGM29_13220"/>
<dbReference type="EMBL" id="CP100355">
    <property type="protein sequence ID" value="UTF52737.1"/>
    <property type="molecule type" value="Genomic_DNA"/>
</dbReference>
<dbReference type="AlphaFoldDB" id="A0A9E7SUD4"/>
<dbReference type="Proteomes" id="UP001056855">
    <property type="component" value="Chromosome"/>
</dbReference>
<organism evidence="1 2">
    <name type="scientific">Natronosalvus rutilus</name>
    <dbReference type="NCBI Taxonomy" id="2953753"/>
    <lineage>
        <taxon>Archaea</taxon>
        <taxon>Methanobacteriati</taxon>
        <taxon>Methanobacteriota</taxon>
        <taxon>Stenosarchaea group</taxon>
        <taxon>Halobacteria</taxon>
        <taxon>Halobacteriales</taxon>
        <taxon>Natrialbaceae</taxon>
        <taxon>Natronosalvus</taxon>
    </lineage>
</organism>
<sequence>MTPERAVLEAIVDAGQSTRCTTCGTTLRPNALVECVLLEDGTLEATRCFGCHEHGLDGDGWLVEGQLEPSISPAGRSRLVLSGATVVDRSK</sequence>